<organism evidence="1 2">
    <name type="scientific">Danio rerio</name>
    <name type="common">Zebrafish</name>
    <name type="synonym">Brachydanio rerio</name>
    <dbReference type="NCBI Taxonomy" id="7955"/>
    <lineage>
        <taxon>Eukaryota</taxon>
        <taxon>Metazoa</taxon>
        <taxon>Chordata</taxon>
        <taxon>Craniata</taxon>
        <taxon>Vertebrata</taxon>
        <taxon>Euteleostomi</taxon>
        <taxon>Actinopterygii</taxon>
        <taxon>Neopterygii</taxon>
        <taxon>Teleostei</taxon>
        <taxon>Ostariophysi</taxon>
        <taxon>Cypriniformes</taxon>
        <taxon>Danionidae</taxon>
        <taxon>Danioninae</taxon>
        <taxon>Danio</taxon>
    </lineage>
</organism>
<reference evidence="2" key="1">
    <citation type="submission" date="2025-08" db="UniProtKB">
        <authorList>
            <consortium name="RefSeq"/>
        </authorList>
    </citation>
    <scope>IDENTIFICATION</scope>
    <source>
        <strain evidence="2">Tuebingen</strain>
        <tissue evidence="2">Fibroblasts and whole tissue</tissue>
    </source>
</reference>
<evidence type="ECO:0000313" key="1">
    <source>
        <dbReference type="Proteomes" id="UP000000437"/>
    </source>
</evidence>
<proteinExistence type="predicted"/>
<dbReference type="Proteomes" id="UP000000437">
    <property type="component" value="Chromosome 14"/>
</dbReference>
<name>A0AC58H8M5_DANRE</name>
<evidence type="ECO:0000313" key="2">
    <source>
        <dbReference type="RefSeq" id="XP_073778333.1"/>
    </source>
</evidence>
<gene>
    <name evidence="2" type="primary">LOC100538298</name>
</gene>
<protein>
    <submittedName>
        <fullName evidence="2">Uncharacterized protein isoform X1</fullName>
    </submittedName>
</protein>
<dbReference type="RefSeq" id="XP_073778333.1">
    <property type="nucleotide sequence ID" value="XM_073922232.1"/>
</dbReference>
<keyword evidence="1" id="KW-1185">Reference proteome</keyword>
<sequence>MLTFEALLVKELQKQQSRAEFCDIVLQSGGVSVPVHSCVLSAFSPFLCGALSAMPSPQNGQKRLLEVQSMESCTLLSLVSLLYTGQLHEDKEDVLSAAYKLGISIPQRSPMRTSSEQNTQTECTTVEKECQTETLSSENPIETLGASLWRSDQGLCTYTGGSDLTLDVALQNIPGNPESMPSLPVMDVVPESAMYATVSGPACLPQVYVCPPAATSQPPAPQPSLPSNISYIDALVSQEESAVGEDCVLDAFAQFENNIPGFINYFIDANISEQSQRGEVKSKGRGRRARGVSGGFSVKGEKPSISRRQQNVGRSGRVARMGQGGGRVGRVFGSRQMLKNRGRPRQSTGAMKEEGGRGRSSSRARQRETGSRALEGQVAAPAPKRRGRPRKYPLPQSNASRNSPPNQKTVNLPAPSLMHTVALPAANPTGLSQPIDWLIDDVIAQLPLMPNNQHTIDTATPDPNPKTQPSVKLTDPAIVQPQSEGELTDILDSFLRTFEQHISVCDADGQDAVMPTDDHLTCGQSTSNAHDALLNTTTLNSISKNRLRPARRPQKPSTYWQLTGMKMEKSPGDQGEEMPAVMTRSQSRKRKQEVIEELLRRDPVKRKKQKKERSEKTRNDFSVAKEAERPTQMLNGEPKHFLSKFEPSKLRKVMNTASANNMKISKPLQQSSDQTCVKRKRTKRDKTKPLAEGSASKMASSTTSSQPLSPNQSRPALSAFDLVKQILESQQRREREHKEHRMWRVKKQKEKDRVKSMHACGAKEKDDGVKMHSNSRIDQRHEEMRGRMEEDQRTTCLLQQQPIDEEHTETRERLMENGFSRCGCETADSVFPRRSTEDRGLKSTADVTLASASPHEKLTDPSDEDVDVVEVSSSLSESFSVLPLTEMEPSTDEEDSDEDQEIDVISVGSH</sequence>
<accession>A0AC58H8M5</accession>